<dbReference type="EMBL" id="LUHQ01000004">
    <property type="protein sequence ID" value="OAO99250.1"/>
    <property type="molecule type" value="Genomic_DNA"/>
</dbReference>
<dbReference type="Gene3D" id="2.60.120.330">
    <property type="entry name" value="B-lactam Antibiotic, Isopenicillin N Synthase, Chain"/>
    <property type="match status" value="1"/>
</dbReference>
<evidence type="ECO:0000259" key="4">
    <source>
        <dbReference type="Pfam" id="PF14226"/>
    </source>
</evidence>
<dbReference type="ExpressionAtlas" id="A0A178V0N9">
    <property type="expression patterns" value="baseline and differential"/>
</dbReference>
<dbReference type="GO" id="GO:0016491">
    <property type="term" value="F:oxidoreductase activity"/>
    <property type="evidence" value="ECO:0007669"/>
    <property type="project" value="UniProtKB-KW"/>
</dbReference>
<keyword evidence="2" id="KW-0560">Oxidoreductase</keyword>
<accession>A0A178V0N9</accession>
<evidence type="ECO:0000313" key="6">
    <source>
        <dbReference type="Proteomes" id="UP000078284"/>
    </source>
</evidence>
<evidence type="ECO:0000256" key="1">
    <source>
        <dbReference type="ARBA" id="ARBA00022723"/>
    </source>
</evidence>
<dbReference type="PRINTS" id="PR00682">
    <property type="entry name" value="IPNSYNTHASE"/>
</dbReference>
<dbReference type="InterPro" id="IPR027443">
    <property type="entry name" value="IPNS-like_sf"/>
</dbReference>
<name>A0A178V0N9_ARATH</name>
<dbReference type="Pfam" id="PF14226">
    <property type="entry name" value="DIOX_N"/>
    <property type="match status" value="1"/>
</dbReference>
<comment type="caution">
    <text evidence="5">The sequence shown here is derived from an EMBL/GenBank/DDBJ whole genome shotgun (WGS) entry which is preliminary data.</text>
</comment>
<dbReference type="AlphaFoldDB" id="A0A178V0N9"/>
<reference evidence="6" key="1">
    <citation type="journal article" date="2016" name="Proc. Natl. Acad. Sci. U.S.A.">
        <title>Chromosome-level assembly of Arabidopsis thaliana Ler reveals the extent of translocation and inversion polymorphisms.</title>
        <authorList>
            <person name="Zapata L."/>
            <person name="Ding J."/>
            <person name="Willing E.M."/>
            <person name="Hartwig B."/>
            <person name="Bezdan D."/>
            <person name="Jiao W.B."/>
            <person name="Patel V."/>
            <person name="Velikkakam James G."/>
            <person name="Koornneef M."/>
            <person name="Ossowski S."/>
            <person name="Schneeberger K."/>
        </authorList>
    </citation>
    <scope>NUCLEOTIDE SEQUENCE [LARGE SCALE GENOMIC DNA]</scope>
    <source>
        <strain evidence="6">cv. Landsberg erecta</strain>
    </source>
</reference>
<dbReference type="PANTHER" id="PTHR10209:SF830">
    <property type="entry name" value="2-OXOGLUTARATE (2OG) AND FE(II)-DEPENDENT OXYGENASE SUPERFAMILY PROTEIN"/>
    <property type="match status" value="1"/>
</dbReference>
<evidence type="ECO:0000256" key="2">
    <source>
        <dbReference type="ARBA" id="ARBA00023002"/>
    </source>
</evidence>
<dbReference type="PANTHER" id="PTHR10209">
    <property type="entry name" value="OXIDOREDUCTASE, 2OG-FE II OXYGENASE FAMILY PROTEIN"/>
    <property type="match status" value="1"/>
</dbReference>
<sequence>MGTALKLPIIDLSSPEKLSTSRLIRQACLDHGFFYLTNHGVSEELMEGVLIESKKLFSLPLVEKMVMARHGFRGYSPLYDEKLESSSTSIGDSKEMFTFGSSEGVLGQLYPNKWPLEELLPLWRPTMECYYKNVMDVGKKLFGLVALALNLEENYFEQVGAFNDQAAVVRLLRYSGLLPNLVAFWGLIRDILATVLKEKSTASFFTLLFVTLLKEN</sequence>
<keyword evidence="1" id="KW-0479">Metal-binding</keyword>
<dbReference type="InterPro" id="IPR026992">
    <property type="entry name" value="DIOX_N"/>
</dbReference>
<proteinExistence type="predicted"/>
<organism evidence="5 6">
    <name type="scientific">Arabidopsis thaliana</name>
    <name type="common">Mouse-ear cress</name>
    <dbReference type="NCBI Taxonomy" id="3702"/>
    <lineage>
        <taxon>Eukaryota</taxon>
        <taxon>Viridiplantae</taxon>
        <taxon>Streptophyta</taxon>
        <taxon>Embryophyta</taxon>
        <taxon>Tracheophyta</taxon>
        <taxon>Spermatophyta</taxon>
        <taxon>Magnoliopsida</taxon>
        <taxon>eudicotyledons</taxon>
        <taxon>Gunneridae</taxon>
        <taxon>Pentapetalae</taxon>
        <taxon>rosids</taxon>
        <taxon>malvids</taxon>
        <taxon>Brassicales</taxon>
        <taxon>Brassicaceae</taxon>
        <taxon>Camelineae</taxon>
        <taxon>Arabidopsis</taxon>
    </lineage>
</organism>
<feature type="domain" description="Non-haem dioxygenase N-terminal" evidence="4">
    <location>
        <begin position="7"/>
        <end position="115"/>
    </location>
</feature>
<protein>
    <recommendedName>
        <fullName evidence="4">Non-haem dioxygenase N-terminal domain-containing protein</fullName>
    </recommendedName>
</protein>
<keyword evidence="3" id="KW-0408">Iron</keyword>
<evidence type="ECO:0000313" key="5">
    <source>
        <dbReference type="EMBL" id="OAO99250.1"/>
    </source>
</evidence>
<dbReference type="SUPFAM" id="SSF51197">
    <property type="entry name" value="Clavaminate synthase-like"/>
    <property type="match status" value="1"/>
</dbReference>
<gene>
    <name evidence="5" type="ordered locus">AXX17_At4g19760</name>
</gene>
<evidence type="ECO:0000256" key="3">
    <source>
        <dbReference type="ARBA" id="ARBA00023004"/>
    </source>
</evidence>
<dbReference type="GO" id="GO:0046872">
    <property type="term" value="F:metal ion binding"/>
    <property type="evidence" value="ECO:0007669"/>
    <property type="project" value="UniProtKB-KW"/>
</dbReference>
<dbReference type="Proteomes" id="UP000078284">
    <property type="component" value="Chromosome 4"/>
</dbReference>